<dbReference type="GO" id="GO:0017000">
    <property type="term" value="P:antibiotic biosynthetic process"/>
    <property type="evidence" value="ECO:0007669"/>
    <property type="project" value="UniProtKB-KW"/>
</dbReference>
<accession>A0A0N9W470</accession>
<dbReference type="InterPro" id="IPR050411">
    <property type="entry name" value="AlphaKG_dependent_hydroxylases"/>
</dbReference>
<keyword evidence="2" id="KW-0560">Oxidoreductase</keyword>
<protein>
    <recommendedName>
        <fullName evidence="4">TauD/TfdA-like domain-containing protein</fullName>
    </recommendedName>
</protein>
<comment type="cofactor">
    <cofactor evidence="1">
        <name>Fe(2+)</name>
        <dbReference type="ChEBI" id="CHEBI:29033"/>
    </cofactor>
</comment>
<dbReference type="Pfam" id="PF02668">
    <property type="entry name" value="TauD"/>
    <property type="match status" value="1"/>
</dbReference>
<evidence type="ECO:0000256" key="2">
    <source>
        <dbReference type="ARBA" id="ARBA00023002"/>
    </source>
</evidence>
<dbReference type="RefSeq" id="WP_054594541.1">
    <property type="nucleotide sequence ID" value="NZ_CP012830.1"/>
</dbReference>
<dbReference type="Gene3D" id="3.60.130.10">
    <property type="entry name" value="Clavaminate synthase-like"/>
    <property type="match status" value="1"/>
</dbReference>
<dbReference type="InterPro" id="IPR042098">
    <property type="entry name" value="TauD-like_sf"/>
</dbReference>
<feature type="domain" description="TauD/TfdA-like" evidence="4">
    <location>
        <begin position="64"/>
        <end position="295"/>
    </location>
</feature>
<evidence type="ECO:0000259" key="4">
    <source>
        <dbReference type="Pfam" id="PF02668"/>
    </source>
</evidence>
<dbReference type="PANTHER" id="PTHR10696:SF56">
    <property type="entry name" value="TAUD_TFDA-LIKE DOMAIN-CONTAINING PROTEIN"/>
    <property type="match status" value="1"/>
</dbReference>
<dbReference type="PANTHER" id="PTHR10696">
    <property type="entry name" value="GAMMA-BUTYROBETAINE HYDROXYLASE-RELATED"/>
    <property type="match status" value="1"/>
</dbReference>
<dbReference type="InterPro" id="IPR003819">
    <property type="entry name" value="TauD/TfdA-like"/>
</dbReference>
<proteinExistence type="predicted"/>
<dbReference type="Proteomes" id="UP000066487">
    <property type="component" value="Chromosome"/>
</dbReference>
<sequence>MLLDKVEGRHCWTAKTYEAKESFLKLSDFFEGELEGLLGSSDALLENHGALRHLAARITNICESGQGFAVLKGLSPEDYSEAQLLRFYLSLSSQIGLLVSQNHNGDKVVTVSNKMSGTLSDLNVRAYNTSQGLNFHSDSSDITGLLCIHNSQEGGDSLVVSAGNIHNLILAEHKEFLSLFYHGFLYDSRGEEAPGLPPAYRNSVFYYQDTKLSCRFYLTDYILPGLEKMSLKPSKAELDALALFTRLCEDPRNYISFKMAPGDIVFYDNNAALHARTPFVSNPHEATNRLLHRVWINPHKHRAFPEDFAKYRFGYDDQI</sequence>
<evidence type="ECO:0000256" key="1">
    <source>
        <dbReference type="ARBA" id="ARBA00001954"/>
    </source>
</evidence>
<dbReference type="GO" id="GO:0016706">
    <property type="term" value="F:2-oxoglutarate-dependent dioxygenase activity"/>
    <property type="evidence" value="ECO:0007669"/>
    <property type="project" value="UniProtKB-ARBA"/>
</dbReference>
<keyword evidence="3" id="KW-0045">Antibiotic biosynthesis</keyword>
<organism evidence="5 6">
    <name type="scientific">Pseudomonas fluorescens</name>
    <dbReference type="NCBI Taxonomy" id="294"/>
    <lineage>
        <taxon>Bacteria</taxon>
        <taxon>Pseudomonadati</taxon>
        <taxon>Pseudomonadota</taxon>
        <taxon>Gammaproteobacteria</taxon>
        <taxon>Pseudomonadales</taxon>
        <taxon>Pseudomonadaceae</taxon>
        <taxon>Pseudomonas</taxon>
    </lineage>
</organism>
<evidence type="ECO:0000256" key="3">
    <source>
        <dbReference type="ARBA" id="ARBA00023194"/>
    </source>
</evidence>
<dbReference type="SUPFAM" id="SSF51197">
    <property type="entry name" value="Clavaminate synthase-like"/>
    <property type="match status" value="1"/>
</dbReference>
<evidence type="ECO:0000313" key="6">
    <source>
        <dbReference type="Proteomes" id="UP000066487"/>
    </source>
</evidence>
<dbReference type="AlphaFoldDB" id="A0A0N9W470"/>
<reference evidence="6" key="1">
    <citation type="submission" date="2015-09" db="EMBL/GenBank/DDBJ databases">
        <title>Whole genome sequence of Pseudomonas fluorescens FW300-N2E3.</title>
        <authorList>
            <person name="Ray J."/>
            <person name="Melnyk R."/>
            <person name="Deutschbauer A."/>
        </authorList>
    </citation>
    <scope>NUCLEOTIDE SEQUENCE [LARGE SCALE GENOMIC DNA]</scope>
    <source>
        <strain evidence="6">FW300-N2E3</strain>
    </source>
</reference>
<name>A0A0N9W470_PSEFL</name>
<reference evidence="5 6" key="2">
    <citation type="journal article" date="2018" name="Nature">
        <title>Mutant phenotypes for thousands of bacterial genes of unknown function.</title>
        <authorList>
            <person name="Price M.N."/>
            <person name="Wetmore K.M."/>
            <person name="Waters R.J."/>
            <person name="Callaghan M."/>
            <person name="Ray J."/>
            <person name="Liu H."/>
            <person name="Kuehl J.V."/>
            <person name="Melnyk R.A."/>
            <person name="Lamson J.S."/>
            <person name="Suh Y."/>
            <person name="Carlson H.K."/>
            <person name="Esquivel Z."/>
            <person name="Sadeeshkumar H."/>
            <person name="Chakraborty R."/>
            <person name="Zane G.M."/>
            <person name="Rubin B.E."/>
            <person name="Wall J.D."/>
            <person name="Visel A."/>
            <person name="Bristow J."/>
            <person name="Blow M.J."/>
            <person name="Arkin A.P."/>
            <person name="Deutschbauer A.M."/>
        </authorList>
    </citation>
    <scope>NUCLEOTIDE SEQUENCE [LARGE SCALE GENOMIC DNA]</scope>
    <source>
        <strain evidence="5 6">FW300-N2E3</strain>
    </source>
</reference>
<evidence type="ECO:0000313" key="5">
    <source>
        <dbReference type="EMBL" id="ALI01118.1"/>
    </source>
</evidence>
<dbReference type="EMBL" id="CP012830">
    <property type="protein sequence ID" value="ALI01118.1"/>
    <property type="molecule type" value="Genomic_DNA"/>
</dbReference>
<gene>
    <name evidence="5" type="ORF">AO353_08610</name>
</gene>